<name>A0A9D3LTX2_ANGAN</name>
<dbReference type="AlphaFoldDB" id="A0A9D3LTX2"/>
<evidence type="ECO:0000256" key="1">
    <source>
        <dbReference type="SAM" id="MobiDB-lite"/>
    </source>
</evidence>
<protein>
    <submittedName>
        <fullName evidence="2">Uncharacterized protein</fullName>
    </submittedName>
</protein>
<keyword evidence="3" id="KW-1185">Reference proteome</keyword>
<evidence type="ECO:0000313" key="3">
    <source>
        <dbReference type="Proteomes" id="UP001044222"/>
    </source>
</evidence>
<reference evidence="2" key="1">
    <citation type="submission" date="2021-01" db="EMBL/GenBank/DDBJ databases">
        <title>A chromosome-scale assembly of European eel, Anguilla anguilla.</title>
        <authorList>
            <person name="Henkel C."/>
            <person name="Jong-Raadsen S.A."/>
            <person name="Dufour S."/>
            <person name="Weltzien F.-A."/>
            <person name="Palstra A.P."/>
            <person name="Pelster B."/>
            <person name="Spaink H.P."/>
            <person name="Van Den Thillart G.E."/>
            <person name="Jansen H."/>
            <person name="Zahm M."/>
            <person name="Klopp C."/>
            <person name="Cedric C."/>
            <person name="Louis A."/>
            <person name="Berthelot C."/>
            <person name="Parey E."/>
            <person name="Roest Crollius H."/>
            <person name="Montfort J."/>
            <person name="Robinson-Rechavi M."/>
            <person name="Bucao C."/>
            <person name="Bouchez O."/>
            <person name="Gislard M."/>
            <person name="Lluch J."/>
            <person name="Milhes M."/>
            <person name="Lampietro C."/>
            <person name="Lopez Roques C."/>
            <person name="Donnadieu C."/>
            <person name="Braasch I."/>
            <person name="Desvignes T."/>
            <person name="Postlethwait J."/>
            <person name="Bobe J."/>
            <person name="Guiguen Y."/>
            <person name="Dirks R."/>
        </authorList>
    </citation>
    <scope>NUCLEOTIDE SEQUENCE</scope>
    <source>
        <strain evidence="2">Tag_6206</strain>
        <tissue evidence="2">Liver</tissue>
    </source>
</reference>
<sequence>MGMGSLCVFQGVMDSEENAVESSSDAGPSGLEEPSESGMGMETSEASRRGHGSTALSPTPTWGRAQRGLWS</sequence>
<evidence type="ECO:0000313" key="2">
    <source>
        <dbReference type="EMBL" id="KAG5836376.1"/>
    </source>
</evidence>
<feature type="region of interest" description="Disordered" evidence="1">
    <location>
        <begin position="1"/>
        <end position="71"/>
    </location>
</feature>
<proteinExistence type="predicted"/>
<comment type="caution">
    <text evidence="2">The sequence shown here is derived from an EMBL/GenBank/DDBJ whole genome shotgun (WGS) entry which is preliminary data.</text>
</comment>
<accession>A0A9D3LTX2</accession>
<gene>
    <name evidence="2" type="ORF">ANANG_G00253980</name>
</gene>
<dbReference type="EMBL" id="JAFIRN010000014">
    <property type="protein sequence ID" value="KAG5836376.1"/>
    <property type="molecule type" value="Genomic_DNA"/>
</dbReference>
<dbReference type="Proteomes" id="UP001044222">
    <property type="component" value="Chromosome 14"/>
</dbReference>
<organism evidence="2 3">
    <name type="scientific">Anguilla anguilla</name>
    <name type="common">European freshwater eel</name>
    <name type="synonym">Muraena anguilla</name>
    <dbReference type="NCBI Taxonomy" id="7936"/>
    <lineage>
        <taxon>Eukaryota</taxon>
        <taxon>Metazoa</taxon>
        <taxon>Chordata</taxon>
        <taxon>Craniata</taxon>
        <taxon>Vertebrata</taxon>
        <taxon>Euteleostomi</taxon>
        <taxon>Actinopterygii</taxon>
        <taxon>Neopterygii</taxon>
        <taxon>Teleostei</taxon>
        <taxon>Anguilliformes</taxon>
        <taxon>Anguillidae</taxon>
        <taxon>Anguilla</taxon>
    </lineage>
</organism>